<dbReference type="InterPro" id="IPR036264">
    <property type="entry name" value="Bact_exopeptidase_dim_dom"/>
</dbReference>
<accession>A0ABV6DE28</accession>
<dbReference type="Gene3D" id="3.40.630.10">
    <property type="entry name" value="Zn peptidases"/>
    <property type="match status" value="2"/>
</dbReference>
<evidence type="ECO:0000313" key="3">
    <source>
        <dbReference type="Proteomes" id="UP001589776"/>
    </source>
</evidence>
<dbReference type="Pfam" id="PF07687">
    <property type="entry name" value="M20_dimer"/>
    <property type="match status" value="1"/>
</dbReference>
<dbReference type="InterPro" id="IPR011650">
    <property type="entry name" value="Peptidase_M20_dimer"/>
</dbReference>
<dbReference type="SUPFAM" id="SSF55031">
    <property type="entry name" value="Bacterial exopeptidase dimerisation domain"/>
    <property type="match status" value="1"/>
</dbReference>
<dbReference type="Gene3D" id="3.30.70.360">
    <property type="match status" value="1"/>
</dbReference>
<feature type="domain" description="Peptidase M20 dimerisation" evidence="1">
    <location>
        <begin position="184"/>
        <end position="274"/>
    </location>
</feature>
<dbReference type="RefSeq" id="WP_377467428.1">
    <property type="nucleotide sequence ID" value="NZ_JBHLWN010000001.1"/>
</dbReference>
<dbReference type="EMBL" id="JBHLWN010000001">
    <property type="protein sequence ID" value="MFC0210885.1"/>
    <property type="molecule type" value="Genomic_DNA"/>
</dbReference>
<dbReference type="PANTHER" id="PTHR30575:SF0">
    <property type="entry name" value="XAA-ARG DIPEPTIDASE"/>
    <property type="match status" value="1"/>
</dbReference>
<dbReference type="PANTHER" id="PTHR30575">
    <property type="entry name" value="PEPTIDASE M20"/>
    <property type="match status" value="1"/>
</dbReference>
<name>A0ABV6DE28_9BACL</name>
<proteinExistence type="predicted"/>
<dbReference type="InterPro" id="IPR052030">
    <property type="entry name" value="Peptidase_M20/M20A_hydrolases"/>
</dbReference>
<dbReference type="PIRSF" id="PIRSF037227">
    <property type="entry name" value="Aminobenzoyl-glu_utiliz_pB"/>
    <property type="match status" value="1"/>
</dbReference>
<dbReference type="NCBIfam" id="TIGR01891">
    <property type="entry name" value="amidohydrolases"/>
    <property type="match status" value="1"/>
</dbReference>
<evidence type="ECO:0000313" key="2">
    <source>
        <dbReference type="EMBL" id="MFC0210885.1"/>
    </source>
</evidence>
<protein>
    <submittedName>
        <fullName evidence="2">Amidohydrolase</fullName>
    </submittedName>
</protein>
<keyword evidence="3" id="KW-1185">Reference proteome</keyword>
<gene>
    <name evidence="2" type="ORF">ACFFK0_00220</name>
</gene>
<dbReference type="Proteomes" id="UP001589776">
    <property type="component" value="Unassembled WGS sequence"/>
</dbReference>
<dbReference type="InterPro" id="IPR017439">
    <property type="entry name" value="Amidohydrolase"/>
</dbReference>
<evidence type="ECO:0000259" key="1">
    <source>
        <dbReference type="Pfam" id="PF07687"/>
    </source>
</evidence>
<sequence>MSKRQLAEWLDKHKTIYEELALQIWDRPELAYTESFASRLQAAVLRKAGFTVTEGIGGIPTAFIAEYGSGKPVIGILGEYDALPGLSQKVSAERDEAVPGGPGHGCGHNLLGTAGVAAVTALKQRIDDERLPGTIRYYGCPAEEVLSGKTFMARTGVFDDLDAALTWHPGSSVTPWDIPTSALTSIEFHFRGRAAHAGGSPHLGRSALDAVELTNVGANYLREHVPDGSRIHYTITNGGVAPNIVPDKASVWYFLRGANREHVDELLARLIKIAQGGALMTETEVSWDITAGAYDLNVNRTLNRLLADQHAVAGPLEFTEEDLKLAKALADTLDEQAQLAAVKRKQELGLSGDELLPTGLHTYEPAGRPAGGGSTDVGDVSWITPVGQIMTTCAPFGVQVHTWQATASFGSPIGLKGMQHAAKLLALSVYELLTDGGSALQQARSEFERTTRGKAYTAAIPAEIQAPVGAIPV</sequence>
<comment type="caution">
    <text evidence="2">The sequence shown here is derived from an EMBL/GenBank/DDBJ whole genome shotgun (WGS) entry which is preliminary data.</text>
</comment>
<organism evidence="2 3">
    <name type="scientific">Paenibacillus chartarius</name>
    <dbReference type="NCBI Taxonomy" id="747481"/>
    <lineage>
        <taxon>Bacteria</taxon>
        <taxon>Bacillati</taxon>
        <taxon>Bacillota</taxon>
        <taxon>Bacilli</taxon>
        <taxon>Bacillales</taxon>
        <taxon>Paenibacillaceae</taxon>
        <taxon>Paenibacillus</taxon>
    </lineage>
</organism>
<dbReference type="InterPro" id="IPR017145">
    <property type="entry name" value="Aminobenzoyl-glu_utiliz_pB"/>
</dbReference>
<dbReference type="SUPFAM" id="SSF53187">
    <property type="entry name" value="Zn-dependent exopeptidases"/>
    <property type="match status" value="1"/>
</dbReference>
<reference evidence="2 3" key="1">
    <citation type="submission" date="2024-09" db="EMBL/GenBank/DDBJ databases">
        <authorList>
            <person name="Sun Q."/>
            <person name="Mori K."/>
        </authorList>
    </citation>
    <scope>NUCLEOTIDE SEQUENCE [LARGE SCALE GENOMIC DNA]</scope>
    <source>
        <strain evidence="2 3">CCM 7759</strain>
    </source>
</reference>